<reference evidence="2 3" key="1">
    <citation type="submission" date="2024-03" db="EMBL/GenBank/DDBJ databases">
        <authorList>
            <person name="Cao K."/>
        </authorList>
    </citation>
    <scope>NUCLEOTIDE SEQUENCE [LARGE SCALE GENOMIC DNA]</scope>
    <source>
        <strain evidence="2 3">MCCC 1K00696</strain>
    </source>
</reference>
<sequence length="129" mass="14793">MIKKIVIVLVVFLGLHFSGFFLHQIIIESYKEILPFNLQKLYLFHSGFSILICVNLLLLQSVNKKPEDLGYIYLGALFLKLLFFCVAFYSSIIERDSLSVIAKLSFLLPTFVFLSTEGIVVSKIRNKKL</sequence>
<evidence type="ECO:0000313" key="3">
    <source>
        <dbReference type="Proteomes" id="UP001491088"/>
    </source>
</evidence>
<dbReference type="RefSeq" id="WP_340931744.1">
    <property type="nucleotide sequence ID" value="NZ_CP150496.1"/>
</dbReference>
<dbReference type="Proteomes" id="UP001491088">
    <property type="component" value="Chromosome"/>
</dbReference>
<dbReference type="EMBL" id="CP150496">
    <property type="protein sequence ID" value="WYW54635.1"/>
    <property type="molecule type" value="Genomic_DNA"/>
</dbReference>
<dbReference type="Pfam" id="PF19665">
    <property type="entry name" value="DUF6168"/>
    <property type="match status" value="1"/>
</dbReference>
<protein>
    <submittedName>
        <fullName evidence="2">DUF6168 family protein</fullName>
    </submittedName>
</protein>
<feature type="transmembrane region" description="Helical" evidence="1">
    <location>
        <begin position="98"/>
        <end position="121"/>
    </location>
</feature>
<accession>A0ABZ2TNP2</accession>
<keyword evidence="1" id="KW-0812">Transmembrane</keyword>
<proteinExistence type="predicted"/>
<keyword evidence="3" id="KW-1185">Reference proteome</keyword>
<name>A0ABZ2TNP2_9FLAO</name>
<feature type="transmembrane region" description="Helical" evidence="1">
    <location>
        <begin position="41"/>
        <end position="59"/>
    </location>
</feature>
<gene>
    <name evidence="2" type="ORF">WG950_08850</name>
</gene>
<keyword evidence="1" id="KW-0472">Membrane</keyword>
<evidence type="ECO:0000313" key="2">
    <source>
        <dbReference type="EMBL" id="WYW54635.1"/>
    </source>
</evidence>
<feature type="transmembrane region" description="Helical" evidence="1">
    <location>
        <begin position="71"/>
        <end position="92"/>
    </location>
</feature>
<feature type="transmembrane region" description="Helical" evidence="1">
    <location>
        <begin position="5"/>
        <end position="26"/>
    </location>
</feature>
<dbReference type="InterPro" id="IPR046166">
    <property type="entry name" value="DUF6168"/>
</dbReference>
<evidence type="ECO:0000256" key="1">
    <source>
        <dbReference type="SAM" id="Phobius"/>
    </source>
</evidence>
<keyword evidence="1" id="KW-1133">Transmembrane helix</keyword>
<organism evidence="2 3">
    <name type="scientific">Polaribacter marinaquae</name>
    <dbReference type="NCBI Taxonomy" id="1642819"/>
    <lineage>
        <taxon>Bacteria</taxon>
        <taxon>Pseudomonadati</taxon>
        <taxon>Bacteroidota</taxon>
        <taxon>Flavobacteriia</taxon>
        <taxon>Flavobacteriales</taxon>
        <taxon>Flavobacteriaceae</taxon>
    </lineage>
</organism>